<evidence type="ECO:0000256" key="1">
    <source>
        <dbReference type="SAM" id="Phobius"/>
    </source>
</evidence>
<proteinExistence type="predicted"/>
<organism evidence="2">
    <name type="scientific">Anguilla anguilla</name>
    <name type="common">European freshwater eel</name>
    <name type="synonym">Muraena anguilla</name>
    <dbReference type="NCBI Taxonomy" id="7936"/>
    <lineage>
        <taxon>Eukaryota</taxon>
        <taxon>Metazoa</taxon>
        <taxon>Chordata</taxon>
        <taxon>Craniata</taxon>
        <taxon>Vertebrata</taxon>
        <taxon>Euteleostomi</taxon>
        <taxon>Actinopterygii</taxon>
        <taxon>Neopterygii</taxon>
        <taxon>Teleostei</taxon>
        <taxon>Anguilliformes</taxon>
        <taxon>Anguillidae</taxon>
        <taxon>Anguilla</taxon>
    </lineage>
</organism>
<feature type="transmembrane region" description="Helical" evidence="1">
    <location>
        <begin position="28"/>
        <end position="48"/>
    </location>
</feature>
<sequence>MSNIHFRLAVVIIQLVDIDISSAPSNVFSTWLFIYVFIYLVHVIRTFCNYDTGVFWHVWYKVHRFLRCKY</sequence>
<reference evidence="2" key="1">
    <citation type="submission" date="2014-11" db="EMBL/GenBank/DDBJ databases">
        <authorList>
            <person name="Amaro Gonzalez C."/>
        </authorList>
    </citation>
    <scope>NUCLEOTIDE SEQUENCE</scope>
</reference>
<keyword evidence="1" id="KW-0812">Transmembrane</keyword>
<dbReference type="EMBL" id="GBXM01011207">
    <property type="protein sequence ID" value="JAH97370.1"/>
    <property type="molecule type" value="Transcribed_RNA"/>
</dbReference>
<accession>A0A0E9X685</accession>
<reference evidence="2" key="2">
    <citation type="journal article" date="2015" name="Fish Shellfish Immunol.">
        <title>Early steps in the European eel (Anguilla anguilla)-Vibrio vulnificus interaction in the gills: Role of the RtxA13 toxin.</title>
        <authorList>
            <person name="Callol A."/>
            <person name="Pajuelo D."/>
            <person name="Ebbesson L."/>
            <person name="Teles M."/>
            <person name="MacKenzie S."/>
            <person name="Amaro C."/>
        </authorList>
    </citation>
    <scope>NUCLEOTIDE SEQUENCE</scope>
</reference>
<keyword evidence="1" id="KW-0472">Membrane</keyword>
<evidence type="ECO:0000313" key="2">
    <source>
        <dbReference type="EMBL" id="JAH97370.1"/>
    </source>
</evidence>
<protein>
    <submittedName>
        <fullName evidence="2">Uncharacterized protein</fullName>
    </submittedName>
</protein>
<dbReference type="AlphaFoldDB" id="A0A0E9X685"/>
<keyword evidence="1" id="KW-1133">Transmembrane helix</keyword>
<name>A0A0E9X685_ANGAN</name>